<dbReference type="InParanoid" id="A0A067R6T0"/>
<feature type="chain" id="PRO_5001648382" evidence="1">
    <location>
        <begin position="26"/>
        <end position="188"/>
    </location>
</feature>
<evidence type="ECO:0000313" key="2">
    <source>
        <dbReference type="EMBL" id="KDR18082.1"/>
    </source>
</evidence>
<dbReference type="Proteomes" id="UP000027135">
    <property type="component" value="Unassembled WGS sequence"/>
</dbReference>
<feature type="signal peptide" evidence="1">
    <location>
        <begin position="1"/>
        <end position="25"/>
    </location>
</feature>
<organism evidence="2 3">
    <name type="scientific">Zootermopsis nevadensis</name>
    <name type="common">Dampwood termite</name>
    <dbReference type="NCBI Taxonomy" id="136037"/>
    <lineage>
        <taxon>Eukaryota</taxon>
        <taxon>Metazoa</taxon>
        <taxon>Ecdysozoa</taxon>
        <taxon>Arthropoda</taxon>
        <taxon>Hexapoda</taxon>
        <taxon>Insecta</taxon>
        <taxon>Pterygota</taxon>
        <taxon>Neoptera</taxon>
        <taxon>Polyneoptera</taxon>
        <taxon>Dictyoptera</taxon>
        <taxon>Blattodea</taxon>
        <taxon>Blattoidea</taxon>
        <taxon>Termitoidae</taxon>
        <taxon>Termopsidae</taxon>
        <taxon>Zootermopsis</taxon>
    </lineage>
</organism>
<dbReference type="EMBL" id="KK852703">
    <property type="protein sequence ID" value="KDR18082.1"/>
    <property type="molecule type" value="Genomic_DNA"/>
</dbReference>
<accession>A0A067R6T0</accession>
<gene>
    <name evidence="2" type="ORF">L798_07776</name>
</gene>
<proteinExistence type="predicted"/>
<name>A0A067R6T0_ZOONE</name>
<protein>
    <submittedName>
        <fullName evidence="2">Uncharacterized protein</fullName>
    </submittedName>
</protein>
<reference evidence="2 3" key="1">
    <citation type="journal article" date="2014" name="Nat. Commun.">
        <title>Molecular traces of alternative social organization in a termite genome.</title>
        <authorList>
            <person name="Terrapon N."/>
            <person name="Li C."/>
            <person name="Robertson H.M."/>
            <person name="Ji L."/>
            <person name="Meng X."/>
            <person name="Booth W."/>
            <person name="Chen Z."/>
            <person name="Childers C.P."/>
            <person name="Glastad K.M."/>
            <person name="Gokhale K."/>
            <person name="Gowin J."/>
            <person name="Gronenberg W."/>
            <person name="Hermansen R.A."/>
            <person name="Hu H."/>
            <person name="Hunt B.G."/>
            <person name="Huylmans A.K."/>
            <person name="Khalil S.M."/>
            <person name="Mitchell R.D."/>
            <person name="Munoz-Torres M.C."/>
            <person name="Mustard J.A."/>
            <person name="Pan H."/>
            <person name="Reese J.T."/>
            <person name="Scharf M.E."/>
            <person name="Sun F."/>
            <person name="Vogel H."/>
            <person name="Xiao J."/>
            <person name="Yang W."/>
            <person name="Yang Z."/>
            <person name="Yang Z."/>
            <person name="Zhou J."/>
            <person name="Zhu J."/>
            <person name="Brent C.S."/>
            <person name="Elsik C.G."/>
            <person name="Goodisman M.A."/>
            <person name="Liberles D.A."/>
            <person name="Roe R.M."/>
            <person name="Vargo E.L."/>
            <person name="Vilcinskas A."/>
            <person name="Wang J."/>
            <person name="Bornberg-Bauer E."/>
            <person name="Korb J."/>
            <person name="Zhang G."/>
            <person name="Liebig J."/>
        </authorList>
    </citation>
    <scope>NUCLEOTIDE SEQUENCE [LARGE SCALE GENOMIC DNA]</scope>
    <source>
        <tissue evidence="2">Whole organism</tissue>
    </source>
</reference>
<evidence type="ECO:0000313" key="3">
    <source>
        <dbReference type="Proteomes" id="UP000027135"/>
    </source>
</evidence>
<dbReference type="AlphaFoldDB" id="A0A067R6T0"/>
<evidence type="ECO:0000256" key="1">
    <source>
        <dbReference type="SAM" id="SignalP"/>
    </source>
</evidence>
<sequence>MVLKEHLTVMAVVCLVANGVHESIASRIDKMQSELREAAYRICAEDEVAGAMGLINHLAKACFVQGSANERIQTIVRSKGESAMLSACIDTALDEESAILSARERGFTMQRQNKGPEVAIRVIGSNLNAFKGLSRGTRFANRDMNHRIVHPGRGIDTEASRNAGFNAHMVTGSTDPRVVRRPSHFNVS</sequence>
<keyword evidence="3" id="KW-1185">Reference proteome</keyword>
<keyword evidence="1" id="KW-0732">Signal</keyword>